<sequence length="136" mass="15451">MDAPVRALQIDLTLYRHFLLFNNISGSIGRIKTIKKKEVPEQTSRERNISIYRVLCTQGHYACTCVLDFITSTNIILTDLLDELKTSETGDEEPAYADVPGLVTYLRGTNLDYGYTTQPESQACLNQPNRQCSWTR</sequence>
<gene>
    <name evidence="1" type="ORF">TBRA_LOCUS5611</name>
</gene>
<name>A0A6H5I6V6_9HYME</name>
<reference evidence="1 2" key="1">
    <citation type="submission" date="2020-02" db="EMBL/GenBank/DDBJ databases">
        <authorList>
            <person name="Ferguson B K."/>
        </authorList>
    </citation>
    <scope>NUCLEOTIDE SEQUENCE [LARGE SCALE GENOMIC DNA]</scope>
</reference>
<protein>
    <submittedName>
        <fullName evidence="1">Uncharacterized protein</fullName>
    </submittedName>
</protein>
<dbReference type="OrthoDB" id="269227at2759"/>
<dbReference type="EMBL" id="CADCXV010000719">
    <property type="protein sequence ID" value="CAB0033713.1"/>
    <property type="molecule type" value="Genomic_DNA"/>
</dbReference>
<accession>A0A6H5I6V6</accession>
<evidence type="ECO:0000313" key="1">
    <source>
        <dbReference type="EMBL" id="CAB0033713.1"/>
    </source>
</evidence>
<keyword evidence="2" id="KW-1185">Reference proteome</keyword>
<evidence type="ECO:0000313" key="2">
    <source>
        <dbReference type="Proteomes" id="UP000479190"/>
    </source>
</evidence>
<dbReference type="Proteomes" id="UP000479190">
    <property type="component" value="Unassembled WGS sequence"/>
</dbReference>
<proteinExistence type="predicted"/>
<dbReference type="AlphaFoldDB" id="A0A6H5I6V6"/>
<feature type="non-terminal residue" evidence="1">
    <location>
        <position position="136"/>
    </location>
</feature>
<organism evidence="1 2">
    <name type="scientific">Trichogramma brassicae</name>
    <dbReference type="NCBI Taxonomy" id="86971"/>
    <lineage>
        <taxon>Eukaryota</taxon>
        <taxon>Metazoa</taxon>
        <taxon>Ecdysozoa</taxon>
        <taxon>Arthropoda</taxon>
        <taxon>Hexapoda</taxon>
        <taxon>Insecta</taxon>
        <taxon>Pterygota</taxon>
        <taxon>Neoptera</taxon>
        <taxon>Endopterygota</taxon>
        <taxon>Hymenoptera</taxon>
        <taxon>Apocrita</taxon>
        <taxon>Proctotrupomorpha</taxon>
        <taxon>Chalcidoidea</taxon>
        <taxon>Trichogrammatidae</taxon>
        <taxon>Trichogramma</taxon>
    </lineage>
</organism>